<dbReference type="Gene3D" id="3.30.390.10">
    <property type="entry name" value="Enolase-like, N-terminal domain"/>
    <property type="match status" value="1"/>
</dbReference>
<dbReference type="PANTHER" id="PTHR48080:SF3">
    <property type="entry name" value="ENOLASE SUPERFAMILY MEMBER DDB_G0284701"/>
    <property type="match status" value="1"/>
</dbReference>
<evidence type="ECO:0000256" key="5">
    <source>
        <dbReference type="PIRSR" id="PIRSR634603-1"/>
    </source>
</evidence>
<dbReference type="InterPro" id="IPR036849">
    <property type="entry name" value="Enolase-like_C_sf"/>
</dbReference>
<dbReference type="GO" id="GO:0016855">
    <property type="term" value="F:racemase and epimerase activity, acting on amino acids and derivatives"/>
    <property type="evidence" value="ECO:0007669"/>
    <property type="project" value="UniProtKB-UniRule"/>
</dbReference>
<evidence type="ECO:0000256" key="1">
    <source>
        <dbReference type="ARBA" id="ARBA00008031"/>
    </source>
</evidence>
<dbReference type="RefSeq" id="WP_129607126.1">
    <property type="nucleotide sequence ID" value="NZ_UWOC01000001.1"/>
</dbReference>
<dbReference type="SMART" id="SM00922">
    <property type="entry name" value="MR_MLE"/>
    <property type="match status" value="1"/>
</dbReference>
<dbReference type="NCBIfam" id="NF042940">
    <property type="entry name" value="racemase_DgcA"/>
    <property type="match status" value="1"/>
</dbReference>
<evidence type="ECO:0000256" key="2">
    <source>
        <dbReference type="ARBA" id="ARBA00022723"/>
    </source>
</evidence>
<dbReference type="SUPFAM" id="SSF54826">
    <property type="entry name" value="Enolase N-terminal domain-like"/>
    <property type="match status" value="1"/>
</dbReference>
<feature type="active site" description="Proton acceptor; specific for (R)-substrate epimerization" evidence="5">
    <location>
        <position position="156"/>
    </location>
</feature>
<dbReference type="Pfam" id="PF13378">
    <property type="entry name" value="MR_MLE_C"/>
    <property type="match status" value="1"/>
</dbReference>
<reference evidence="10" key="1">
    <citation type="submission" date="2018-10" db="EMBL/GenBank/DDBJ databases">
        <authorList>
            <person name="Peiro R."/>
            <person name="Begona"/>
            <person name="Cbmso G."/>
            <person name="Lopez M."/>
            <person name="Gonzalez S."/>
            <person name="Sacristan E."/>
            <person name="Castillo E."/>
        </authorList>
    </citation>
    <scope>NUCLEOTIDE SEQUENCE [LARGE SCALE GENOMIC DNA]</scope>
</reference>
<comment type="similarity">
    <text evidence="1 7">Belongs to the mandelate racemase/muconate lactonizing enzyme family.</text>
</comment>
<comment type="caution">
    <text evidence="9">The sequence shown here is derived from an EMBL/GenBank/DDBJ whole genome shotgun (WGS) entry which is preliminary data.</text>
</comment>
<organism evidence="9 10">
    <name type="scientific">Rhodoplanes serenus</name>
    <dbReference type="NCBI Taxonomy" id="200615"/>
    <lineage>
        <taxon>Bacteria</taxon>
        <taxon>Pseudomonadati</taxon>
        <taxon>Pseudomonadota</taxon>
        <taxon>Alphaproteobacteria</taxon>
        <taxon>Hyphomicrobiales</taxon>
        <taxon>Nitrobacteraceae</taxon>
        <taxon>Rhodoplanes</taxon>
    </lineage>
</organism>
<dbReference type="InterPro" id="IPR029017">
    <property type="entry name" value="Enolase-like_N"/>
</dbReference>
<evidence type="ECO:0000256" key="6">
    <source>
        <dbReference type="PIRSR" id="PIRSR634603-3"/>
    </source>
</evidence>
<evidence type="ECO:0000259" key="8">
    <source>
        <dbReference type="SMART" id="SM00922"/>
    </source>
</evidence>
<dbReference type="SUPFAM" id="SSF51604">
    <property type="entry name" value="Enolase C-terminal domain-like"/>
    <property type="match status" value="1"/>
</dbReference>
<dbReference type="Pfam" id="PF02746">
    <property type="entry name" value="MR_MLE_N"/>
    <property type="match status" value="1"/>
</dbReference>
<dbReference type="Proteomes" id="UP000289200">
    <property type="component" value="Unassembled WGS sequence"/>
</dbReference>
<accession>A0A447CP46</accession>
<dbReference type="PANTHER" id="PTHR48080">
    <property type="entry name" value="D-GALACTONATE DEHYDRATASE-RELATED"/>
    <property type="match status" value="1"/>
</dbReference>
<dbReference type="SFLD" id="SFLDS00001">
    <property type="entry name" value="Enolase"/>
    <property type="match status" value="1"/>
</dbReference>
<gene>
    <name evidence="9" type="primary">ycjG</name>
    <name evidence="9" type="ORF">RHODGE_RHODGE_00003</name>
</gene>
<dbReference type="AlphaFoldDB" id="A0A447CP46"/>
<evidence type="ECO:0000256" key="7">
    <source>
        <dbReference type="RuleBase" id="RU366006"/>
    </source>
</evidence>
<feature type="active site" description="Proton acceptor; specific for (S)-substrate epimerization" evidence="5">
    <location>
        <position position="252"/>
    </location>
</feature>
<keyword evidence="4 7" id="KW-0413">Isomerase</keyword>
<name>A0A447CP46_9BRAD</name>
<feature type="domain" description="Mandelate racemase/muconate lactonizing enzyme C-terminal" evidence="8">
    <location>
        <begin position="137"/>
        <end position="228"/>
    </location>
</feature>
<dbReference type="InterPro" id="IPR034603">
    <property type="entry name" value="Dipeptide_epimerase"/>
</dbReference>
<feature type="binding site" evidence="6">
    <location>
        <position position="181"/>
    </location>
    <ligand>
        <name>Mg(2+)</name>
        <dbReference type="ChEBI" id="CHEBI:18420"/>
    </ligand>
</feature>
<evidence type="ECO:0000313" key="9">
    <source>
        <dbReference type="EMBL" id="VCU06913.1"/>
    </source>
</evidence>
<comment type="cofactor">
    <cofactor evidence="6 7">
        <name>Mg(2+)</name>
        <dbReference type="ChEBI" id="CHEBI:18420"/>
    </cofactor>
    <text evidence="6 7">Binds 1 Mg(2+) ion per subunit.</text>
</comment>
<evidence type="ECO:0000256" key="3">
    <source>
        <dbReference type="ARBA" id="ARBA00022842"/>
    </source>
</evidence>
<dbReference type="Gene3D" id="3.20.20.120">
    <property type="entry name" value="Enolase-like C-terminal domain"/>
    <property type="match status" value="1"/>
</dbReference>
<keyword evidence="10" id="KW-1185">Reference proteome</keyword>
<protein>
    <recommendedName>
        <fullName evidence="7">Dipeptide epimerase</fullName>
        <ecNumber evidence="7">5.1.1.-</ecNumber>
    </recommendedName>
</protein>
<feature type="binding site" evidence="6">
    <location>
        <position position="207"/>
    </location>
    <ligand>
        <name>Mg(2+)</name>
        <dbReference type="ChEBI" id="CHEBI:18420"/>
    </ligand>
</feature>
<dbReference type="GO" id="GO:0046872">
    <property type="term" value="F:metal ion binding"/>
    <property type="evidence" value="ECO:0007669"/>
    <property type="project" value="UniProtKB-KW"/>
</dbReference>
<keyword evidence="3 6" id="KW-0460">Magnesium</keyword>
<evidence type="ECO:0000256" key="4">
    <source>
        <dbReference type="ARBA" id="ARBA00023235"/>
    </source>
</evidence>
<dbReference type="InterPro" id="IPR013341">
    <property type="entry name" value="Mandelate_racemase_N_dom"/>
</dbReference>
<dbReference type="OrthoDB" id="9782675at2"/>
<feature type="binding site" evidence="6">
    <location>
        <position position="230"/>
    </location>
    <ligand>
        <name>Mg(2+)</name>
        <dbReference type="ChEBI" id="CHEBI:18420"/>
    </ligand>
</feature>
<dbReference type="InterPro" id="IPR029065">
    <property type="entry name" value="Enolase_C-like"/>
</dbReference>
<dbReference type="EMBL" id="UWOC01000001">
    <property type="protein sequence ID" value="VCU06913.1"/>
    <property type="molecule type" value="Genomic_DNA"/>
</dbReference>
<keyword evidence="2 6" id="KW-0479">Metal-binding</keyword>
<dbReference type="InterPro" id="IPR013342">
    <property type="entry name" value="Mandelate_racemase_C"/>
</dbReference>
<dbReference type="InterPro" id="IPR034593">
    <property type="entry name" value="DgoD-like"/>
</dbReference>
<sequence>MSLHVSVATEAWPIAGSFTIARGAKTEARVVVATVSDGTRTGRGECVPYGRYGETVESVAAAIAAVALALAREAGSAEDAGRAALQYLMPAGAARNALDCALIDLAAKRAGTPAHALLGLPAPQPLTTAYTISLGPPDAMARAAAAAAHRPLLKVKLGAPEDRARLAAVRRAAPAATLIVDANEGWSEADLADNLAACAEAGVALVEQPLPAGADAALARLPHPVPVCADESVHDRATLSALRDRYEAVNIKLDKTGGLTEALAVAAEARALGFELMVGCMVCTSLAIAPAVLVAQGARFVDLDGPLLLVADRPHGVRFAGSVLHPATTVLWG</sequence>
<proteinExistence type="inferred from homology"/>
<dbReference type="EC" id="5.1.1.-" evidence="7"/>
<dbReference type="CDD" id="cd03319">
    <property type="entry name" value="L-Ala-DL-Glu_epimerase"/>
    <property type="match status" value="1"/>
</dbReference>
<dbReference type="SFLD" id="SFLDG00180">
    <property type="entry name" value="muconate_cycloisomerase"/>
    <property type="match status" value="1"/>
</dbReference>
<dbReference type="SFLD" id="SFLDF00010">
    <property type="entry name" value="dipeptide_epimerase"/>
    <property type="match status" value="1"/>
</dbReference>
<evidence type="ECO:0000313" key="10">
    <source>
        <dbReference type="Proteomes" id="UP000289200"/>
    </source>
</evidence>